<dbReference type="FunFam" id="3.30.565.10:FF:000006">
    <property type="entry name" value="Sensor histidine kinase WalK"/>
    <property type="match status" value="1"/>
</dbReference>
<dbReference type="Gene3D" id="1.10.287.130">
    <property type="match status" value="1"/>
</dbReference>
<feature type="transmembrane region" description="Helical" evidence="12">
    <location>
        <begin position="12"/>
        <end position="34"/>
    </location>
</feature>
<evidence type="ECO:0000256" key="7">
    <source>
        <dbReference type="ARBA" id="ARBA00022741"/>
    </source>
</evidence>
<dbReference type="PANTHER" id="PTHR45453:SF1">
    <property type="entry name" value="PHOSPHATE REGULON SENSOR PROTEIN PHOR"/>
    <property type="match status" value="1"/>
</dbReference>
<dbReference type="Gene3D" id="3.30.565.10">
    <property type="entry name" value="Histidine kinase-like ATPase, C-terminal domain"/>
    <property type="match status" value="1"/>
</dbReference>
<evidence type="ECO:0000259" key="14">
    <source>
        <dbReference type="PROSITE" id="PS50112"/>
    </source>
</evidence>
<dbReference type="InterPro" id="IPR050351">
    <property type="entry name" value="BphY/WalK/GraS-like"/>
</dbReference>
<organism evidence="16 17">
    <name type="scientific">Marispirochaeta aestuarii</name>
    <dbReference type="NCBI Taxonomy" id="1963862"/>
    <lineage>
        <taxon>Bacteria</taxon>
        <taxon>Pseudomonadati</taxon>
        <taxon>Spirochaetota</taxon>
        <taxon>Spirochaetia</taxon>
        <taxon>Spirochaetales</taxon>
        <taxon>Spirochaetaceae</taxon>
        <taxon>Marispirochaeta</taxon>
    </lineage>
</organism>
<dbReference type="Gene3D" id="3.30.450.20">
    <property type="entry name" value="PAS domain"/>
    <property type="match status" value="1"/>
</dbReference>
<dbReference type="InterPro" id="IPR035965">
    <property type="entry name" value="PAS-like_dom_sf"/>
</dbReference>
<dbReference type="SMART" id="SM00387">
    <property type="entry name" value="HATPase_c"/>
    <property type="match status" value="1"/>
</dbReference>
<feature type="domain" description="HAMP" evidence="15">
    <location>
        <begin position="190"/>
        <end position="242"/>
    </location>
</feature>
<dbReference type="Gene3D" id="6.10.340.10">
    <property type="match status" value="1"/>
</dbReference>
<dbReference type="SUPFAM" id="SSF47384">
    <property type="entry name" value="Homodimeric domain of signal transducing histidine kinase"/>
    <property type="match status" value="1"/>
</dbReference>
<gene>
    <name evidence="16" type="ORF">B4O97_16980</name>
</gene>
<keyword evidence="9" id="KW-0067">ATP-binding</keyword>
<feature type="domain" description="Histidine kinase" evidence="13">
    <location>
        <begin position="375"/>
        <end position="592"/>
    </location>
</feature>
<evidence type="ECO:0000313" key="17">
    <source>
        <dbReference type="Proteomes" id="UP000192343"/>
    </source>
</evidence>
<dbReference type="InterPro" id="IPR003594">
    <property type="entry name" value="HATPase_dom"/>
</dbReference>
<dbReference type="InterPro" id="IPR004358">
    <property type="entry name" value="Sig_transdc_His_kin-like_C"/>
</dbReference>
<dbReference type="GO" id="GO:0006355">
    <property type="term" value="P:regulation of DNA-templated transcription"/>
    <property type="evidence" value="ECO:0007669"/>
    <property type="project" value="InterPro"/>
</dbReference>
<dbReference type="InterPro" id="IPR005467">
    <property type="entry name" value="His_kinase_dom"/>
</dbReference>
<dbReference type="PROSITE" id="PS50109">
    <property type="entry name" value="HIS_KIN"/>
    <property type="match status" value="1"/>
</dbReference>
<keyword evidence="17" id="KW-1185">Reference proteome</keyword>
<proteinExistence type="predicted"/>
<keyword evidence="10" id="KW-0902">Two-component regulatory system</keyword>
<dbReference type="Pfam" id="PF00672">
    <property type="entry name" value="HAMP"/>
    <property type="match status" value="1"/>
</dbReference>
<keyword evidence="8" id="KW-0418">Kinase</keyword>
<evidence type="ECO:0000256" key="4">
    <source>
        <dbReference type="ARBA" id="ARBA00022475"/>
    </source>
</evidence>
<dbReference type="CDD" id="cd00075">
    <property type="entry name" value="HATPase"/>
    <property type="match status" value="1"/>
</dbReference>
<comment type="caution">
    <text evidence="16">The sequence shown here is derived from an EMBL/GenBank/DDBJ whole genome shotgun (WGS) entry which is preliminary data.</text>
</comment>
<dbReference type="PANTHER" id="PTHR45453">
    <property type="entry name" value="PHOSPHATE REGULON SENSOR PROTEIN PHOR"/>
    <property type="match status" value="1"/>
</dbReference>
<evidence type="ECO:0000256" key="2">
    <source>
        <dbReference type="ARBA" id="ARBA00004236"/>
    </source>
</evidence>
<dbReference type="InterPro" id="IPR003661">
    <property type="entry name" value="HisK_dim/P_dom"/>
</dbReference>
<dbReference type="InterPro" id="IPR036097">
    <property type="entry name" value="HisK_dim/P_sf"/>
</dbReference>
<name>A0A1Y1RTT7_9SPIO</name>
<dbReference type="SMART" id="SM00388">
    <property type="entry name" value="HisKA"/>
    <property type="match status" value="1"/>
</dbReference>
<evidence type="ECO:0000256" key="1">
    <source>
        <dbReference type="ARBA" id="ARBA00000085"/>
    </source>
</evidence>
<dbReference type="InterPro" id="IPR003660">
    <property type="entry name" value="HAMP_dom"/>
</dbReference>
<dbReference type="FunFam" id="1.10.287.130:FF:000008">
    <property type="entry name" value="Two-component sensor histidine kinase"/>
    <property type="match status" value="1"/>
</dbReference>
<feature type="domain" description="PAS" evidence="14">
    <location>
        <begin position="247"/>
        <end position="295"/>
    </location>
</feature>
<dbReference type="GO" id="GO:0016036">
    <property type="term" value="P:cellular response to phosphate starvation"/>
    <property type="evidence" value="ECO:0007669"/>
    <property type="project" value="TreeGrafter"/>
</dbReference>
<comment type="catalytic activity">
    <reaction evidence="1">
        <text>ATP + protein L-histidine = ADP + protein N-phospho-L-histidine.</text>
        <dbReference type="EC" id="2.7.13.3"/>
    </reaction>
</comment>
<keyword evidence="11 12" id="KW-0472">Membrane</keyword>
<dbReference type="STRING" id="1963862.B4O97_16980"/>
<dbReference type="Pfam" id="PF00989">
    <property type="entry name" value="PAS"/>
    <property type="match status" value="1"/>
</dbReference>
<dbReference type="Proteomes" id="UP000192343">
    <property type="component" value="Unassembled WGS sequence"/>
</dbReference>
<dbReference type="SUPFAM" id="SSF55874">
    <property type="entry name" value="ATPase domain of HSP90 chaperone/DNA topoisomerase II/histidine kinase"/>
    <property type="match status" value="1"/>
</dbReference>
<dbReference type="NCBIfam" id="TIGR00229">
    <property type="entry name" value="sensory_box"/>
    <property type="match status" value="1"/>
</dbReference>
<dbReference type="PROSITE" id="PS50112">
    <property type="entry name" value="PAS"/>
    <property type="match status" value="1"/>
</dbReference>
<evidence type="ECO:0000313" key="16">
    <source>
        <dbReference type="EMBL" id="ORC31207.1"/>
    </source>
</evidence>
<evidence type="ECO:0000259" key="13">
    <source>
        <dbReference type="PROSITE" id="PS50109"/>
    </source>
</evidence>
<keyword evidence="4" id="KW-1003">Cell membrane</keyword>
<dbReference type="GO" id="GO:0000155">
    <property type="term" value="F:phosphorelay sensor kinase activity"/>
    <property type="evidence" value="ECO:0007669"/>
    <property type="project" value="InterPro"/>
</dbReference>
<protein>
    <recommendedName>
        <fullName evidence="3">histidine kinase</fullName>
        <ecNumber evidence="3">2.7.13.3</ecNumber>
    </recommendedName>
</protein>
<dbReference type="SMART" id="SM00304">
    <property type="entry name" value="HAMP"/>
    <property type="match status" value="1"/>
</dbReference>
<dbReference type="CDD" id="cd00082">
    <property type="entry name" value="HisKA"/>
    <property type="match status" value="1"/>
</dbReference>
<evidence type="ECO:0000256" key="9">
    <source>
        <dbReference type="ARBA" id="ARBA00022840"/>
    </source>
</evidence>
<keyword evidence="12" id="KW-1133">Transmembrane helix</keyword>
<dbReference type="EC" id="2.7.13.3" evidence="3"/>
<feature type="transmembrane region" description="Helical" evidence="12">
    <location>
        <begin position="170"/>
        <end position="189"/>
    </location>
</feature>
<dbReference type="InterPro" id="IPR000014">
    <property type="entry name" value="PAS"/>
</dbReference>
<keyword evidence="5" id="KW-0597">Phosphoprotein</keyword>
<dbReference type="CDD" id="cd00130">
    <property type="entry name" value="PAS"/>
    <property type="match status" value="1"/>
</dbReference>
<dbReference type="Pfam" id="PF02518">
    <property type="entry name" value="HATPase_c"/>
    <property type="match status" value="1"/>
</dbReference>
<dbReference type="GO" id="GO:0005886">
    <property type="term" value="C:plasma membrane"/>
    <property type="evidence" value="ECO:0007669"/>
    <property type="project" value="UniProtKB-SubCell"/>
</dbReference>
<evidence type="ECO:0000256" key="11">
    <source>
        <dbReference type="ARBA" id="ARBA00023136"/>
    </source>
</evidence>
<keyword evidence="7" id="KW-0547">Nucleotide-binding</keyword>
<dbReference type="AlphaFoldDB" id="A0A1Y1RTT7"/>
<dbReference type="SMART" id="SM00091">
    <property type="entry name" value="PAS"/>
    <property type="match status" value="1"/>
</dbReference>
<dbReference type="PRINTS" id="PR00344">
    <property type="entry name" value="BCTRLSENSOR"/>
</dbReference>
<dbReference type="RefSeq" id="WP_083052701.1">
    <property type="nucleotide sequence ID" value="NZ_MWQY01000025.1"/>
</dbReference>
<dbReference type="EMBL" id="MWQY01000025">
    <property type="protein sequence ID" value="ORC31207.1"/>
    <property type="molecule type" value="Genomic_DNA"/>
</dbReference>
<dbReference type="GO" id="GO:0004721">
    <property type="term" value="F:phosphoprotein phosphatase activity"/>
    <property type="evidence" value="ECO:0007669"/>
    <property type="project" value="TreeGrafter"/>
</dbReference>
<comment type="subcellular location">
    <subcellularLocation>
        <location evidence="2">Cell membrane</location>
    </subcellularLocation>
</comment>
<dbReference type="SUPFAM" id="SSF158472">
    <property type="entry name" value="HAMP domain-like"/>
    <property type="match status" value="1"/>
</dbReference>
<dbReference type="InterPro" id="IPR036890">
    <property type="entry name" value="HATPase_C_sf"/>
</dbReference>
<keyword evidence="12" id="KW-0812">Transmembrane</keyword>
<evidence type="ECO:0000256" key="5">
    <source>
        <dbReference type="ARBA" id="ARBA00022553"/>
    </source>
</evidence>
<accession>A0A1Y1RTT7</accession>
<dbReference type="Pfam" id="PF00512">
    <property type="entry name" value="HisKA"/>
    <property type="match status" value="1"/>
</dbReference>
<evidence type="ECO:0000259" key="15">
    <source>
        <dbReference type="PROSITE" id="PS50885"/>
    </source>
</evidence>
<dbReference type="OrthoDB" id="9813151at2"/>
<keyword evidence="6" id="KW-0808">Transferase</keyword>
<sequence>MIFQRSNLIRGFLFYLLILILIVAVFVFGIVRFFSASIFGQVEYELRDSALMLKGLLVYSEKQGSPDYDAFCKEAGKNGHTRITIINEDGRVLGDSHAEISSMNNHGDRPEFIQSLRGGEGFSVRHSASVGYRLMYLALPVEVGTGNLVLRISRPVNAVDQVIAGANRTVMFISLLFLVLALVAAVRTGQWIRRPLRRLVDVASRLETGDLDARSEVAYPEEFRVLGHTMNAMAKSLAGRMETVRRQRDEYQSVLSGMSEAVIVLDEKLQVVESNPAAERIFLRSRKEMLSRPLLNAVRNLHLQEFAEGLLAGPGTMSAEFPLSFTTGGERDLYLQVHGALIPRGESGHARAVLVFTDITGIKRSEQVRKDFVSNVSHELKTPITSIKGFVETLIDGAAEDREILERFLGIIARQADNMHAIIEDLLQLSRLDEQSLGLEESPVNVETVLRNALERVREIARSRDIRLELRTDEACMVRGNQGLLEQAVFNLLDNAVKYSGSGGEIVVGVRRKGAVAEVFVRDQGVGIPPEDLPRVFERFYRVDKARSRETGGTGLGLAIVKHIALVHGGGVSVESSPGMGSEFMITLPQEQA</sequence>
<evidence type="ECO:0000256" key="10">
    <source>
        <dbReference type="ARBA" id="ARBA00023012"/>
    </source>
</evidence>
<dbReference type="PROSITE" id="PS50885">
    <property type="entry name" value="HAMP"/>
    <property type="match status" value="1"/>
</dbReference>
<dbReference type="SUPFAM" id="SSF55785">
    <property type="entry name" value="PYP-like sensor domain (PAS domain)"/>
    <property type="match status" value="1"/>
</dbReference>
<reference evidence="16 17" key="1">
    <citation type="submission" date="2017-03" db="EMBL/GenBank/DDBJ databases">
        <title>Draft Genome sequence of Marispirochaeta sp. strain JC444.</title>
        <authorList>
            <person name="Shivani Y."/>
            <person name="Subhash Y."/>
            <person name="Sasikala C."/>
            <person name="Ramana C."/>
        </authorList>
    </citation>
    <scope>NUCLEOTIDE SEQUENCE [LARGE SCALE GENOMIC DNA]</scope>
    <source>
        <strain evidence="16 17">JC444</strain>
    </source>
</reference>
<evidence type="ECO:0000256" key="12">
    <source>
        <dbReference type="SAM" id="Phobius"/>
    </source>
</evidence>
<dbReference type="GO" id="GO:0005524">
    <property type="term" value="F:ATP binding"/>
    <property type="evidence" value="ECO:0007669"/>
    <property type="project" value="UniProtKB-KW"/>
</dbReference>
<dbReference type="CDD" id="cd06225">
    <property type="entry name" value="HAMP"/>
    <property type="match status" value="1"/>
</dbReference>
<evidence type="ECO:0000256" key="8">
    <source>
        <dbReference type="ARBA" id="ARBA00022777"/>
    </source>
</evidence>
<dbReference type="InterPro" id="IPR013767">
    <property type="entry name" value="PAS_fold"/>
</dbReference>
<evidence type="ECO:0000256" key="6">
    <source>
        <dbReference type="ARBA" id="ARBA00022679"/>
    </source>
</evidence>
<evidence type="ECO:0000256" key="3">
    <source>
        <dbReference type="ARBA" id="ARBA00012438"/>
    </source>
</evidence>